<dbReference type="Proteomes" id="UP000214603">
    <property type="component" value="Unassembled WGS sequence"/>
</dbReference>
<gene>
    <name evidence="3" type="ORF">CEY11_13510</name>
</gene>
<name>A0A225MG29_9BURK</name>
<keyword evidence="1" id="KW-0560">Oxidoreductase</keyword>
<dbReference type="SUPFAM" id="SSF50475">
    <property type="entry name" value="FMN-binding split barrel"/>
    <property type="match status" value="1"/>
</dbReference>
<dbReference type="EMBL" id="NJIH01000007">
    <property type="protein sequence ID" value="OWT59193.1"/>
    <property type="molecule type" value="Genomic_DNA"/>
</dbReference>
<dbReference type="InterPro" id="IPR050268">
    <property type="entry name" value="NADH-dep_flavin_reductase"/>
</dbReference>
<evidence type="ECO:0000313" key="3">
    <source>
        <dbReference type="EMBL" id="OWT59193.1"/>
    </source>
</evidence>
<evidence type="ECO:0000313" key="4">
    <source>
        <dbReference type="Proteomes" id="UP000214603"/>
    </source>
</evidence>
<dbReference type="PANTHER" id="PTHR30466:SF1">
    <property type="entry name" value="FMN REDUCTASE (NADH) RUTF"/>
    <property type="match status" value="1"/>
</dbReference>
<sequence length="189" mass="20490">MNLAKAAYKVQCITFRTDNTDMNTLPISSQKFRSLMGRFITGVTVIAAPNAESPIEVVAMTASSLTSVSLNPLLLLFCVRNESSFLPHLKRSRKFSVNILASHQDSISRYYGGSVSKGYQGEWVFNSGSVPMLADANASLICKIFHMQEFGDHHVVIGQVTEMAAAEPPAPALIYAAGQYMGVDLACHA</sequence>
<keyword evidence="4" id="KW-1185">Reference proteome</keyword>
<evidence type="ECO:0000256" key="1">
    <source>
        <dbReference type="ARBA" id="ARBA00023002"/>
    </source>
</evidence>
<organism evidence="3 4">
    <name type="scientific">Candidimonas nitroreducens</name>
    <dbReference type="NCBI Taxonomy" id="683354"/>
    <lineage>
        <taxon>Bacteria</taxon>
        <taxon>Pseudomonadati</taxon>
        <taxon>Pseudomonadota</taxon>
        <taxon>Betaproteobacteria</taxon>
        <taxon>Burkholderiales</taxon>
        <taxon>Alcaligenaceae</taxon>
        <taxon>Candidimonas</taxon>
    </lineage>
</organism>
<dbReference type="PANTHER" id="PTHR30466">
    <property type="entry name" value="FLAVIN REDUCTASE"/>
    <property type="match status" value="1"/>
</dbReference>
<dbReference type="SMART" id="SM00903">
    <property type="entry name" value="Flavin_Reduct"/>
    <property type="match status" value="1"/>
</dbReference>
<feature type="domain" description="Flavin reductase like" evidence="2">
    <location>
        <begin position="36"/>
        <end position="182"/>
    </location>
</feature>
<dbReference type="GO" id="GO:0042602">
    <property type="term" value="F:riboflavin reductase (NADPH) activity"/>
    <property type="evidence" value="ECO:0007669"/>
    <property type="project" value="TreeGrafter"/>
</dbReference>
<protein>
    <recommendedName>
        <fullName evidence="2">Flavin reductase like domain-containing protein</fullName>
    </recommendedName>
</protein>
<proteinExistence type="predicted"/>
<dbReference type="Gene3D" id="2.30.110.10">
    <property type="entry name" value="Electron Transport, Fmn-binding Protein, Chain A"/>
    <property type="match status" value="1"/>
</dbReference>
<reference evidence="4" key="1">
    <citation type="submission" date="2017-06" db="EMBL/GenBank/DDBJ databases">
        <title>Herbaspirillum phytohormonus sp. nov., isolated from the root nodule of Robinia pseudoacacia in lead-zinc mine.</title>
        <authorList>
            <person name="Fan M."/>
            <person name="Lin Y."/>
        </authorList>
    </citation>
    <scope>NUCLEOTIDE SEQUENCE [LARGE SCALE GENOMIC DNA]</scope>
    <source>
        <strain evidence="4">SC-089</strain>
    </source>
</reference>
<dbReference type="GO" id="GO:0010181">
    <property type="term" value="F:FMN binding"/>
    <property type="evidence" value="ECO:0007669"/>
    <property type="project" value="InterPro"/>
</dbReference>
<comment type="caution">
    <text evidence="3">The sequence shown here is derived from an EMBL/GenBank/DDBJ whole genome shotgun (WGS) entry which is preliminary data.</text>
</comment>
<dbReference type="InterPro" id="IPR002563">
    <property type="entry name" value="Flavin_Rdtase-like_dom"/>
</dbReference>
<dbReference type="InterPro" id="IPR012349">
    <property type="entry name" value="Split_barrel_FMN-bd"/>
</dbReference>
<dbReference type="AlphaFoldDB" id="A0A225MG29"/>
<accession>A0A225MG29</accession>
<evidence type="ECO:0000259" key="2">
    <source>
        <dbReference type="SMART" id="SM00903"/>
    </source>
</evidence>
<dbReference type="Pfam" id="PF01613">
    <property type="entry name" value="Flavin_Reduct"/>
    <property type="match status" value="1"/>
</dbReference>